<comment type="caution">
    <text evidence="3">The sequence shown here is derived from an EMBL/GenBank/DDBJ whole genome shotgun (WGS) entry which is preliminary data.</text>
</comment>
<proteinExistence type="predicted"/>
<evidence type="ECO:0000256" key="1">
    <source>
        <dbReference type="SAM" id="Coils"/>
    </source>
</evidence>
<feature type="region of interest" description="Disordered" evidence="2">
    <location>
        <begin position="51"/>
        <end position="71"/>
    </location>
</feature>
<reference evidence="3" key="1">
    <citation type="submission" date="2020-12" db="EMBL/GenBank/DDBJ databases">
        <title>Vagococcus allomyrinae sp. nov. and Enterococcus lavae sp. nov., isolated from the larvae of Allomyrina dichotoma.</title>
        <authorList>
            <person name="Lee S.D."/>
        </authorList>
    </citation>
    <scope>NUCLEOTIDE SEQUENCE</scope>
    <source>
        <strain evidence="3">BWB3-3</strain>
    </source>
</reference>
<evidence type="ECO:0000313" key="3">
    <source>
        <dbReference type="EMBL" id="MBP1043908.1"/>
    </source>
</evidence>
<dbReference type="RefSeq" id="WP_209531848.1">
    <property type="nucleotide sequence ID" value="NZ_JAEEGA010000020.1"/>
</dbReference>
<accession>A0A940PH88</accession>
<dbReference type="AlphaFoldDB" id="A0A940PH88"/>
<evidence type="ECO:0000313" key="4">
    <source>
        <dbReference type="Proteomes" id="UP000674938"/>
    </source>
</evidence>
<keyword evidence="1" id="KW-0175">Coiled coil</keyword>
<name>A0A940PH88_9ENTE</name>
<organism evidence="3 4">
    <name type="scientific">Vagococcus allomyrinae</name>
    <dbReference type="NCBI Taxonomy" id="2794353"/>
    <lineage>
        <taxon>Bacteria</taxon>
        <taxon>Bacillati</taxon>
        <taxon>Bacillota</taxon>
        <taxon>Bacilli</taxon>
        <taxon>Lactobacillales</taxon>
        <taxon>Enterococcaceae</taxon>
        <taxon>Vagococcus</taxon>
    </lineage>
</organism>
<sequence length="265" mass="29661">MENIQELQAELEQVKLELESEKFKNSYSEELLSKTISENEEWEQKLSNKEKEISQLKSAQQAPVDTSKADRLASEVAQKEVAISQKEQIIAEKERALTAKEREVSEKNGKIAELEQIVNSMPVGDSVANSELADELALAKMKINSLETELSQLSVSSSQEDLVQSKKKINELMLANQQLREESAKSQQGIGEVMLVAKQQAARMIADAEESITVNIETARQELFDIGNKANTISDEIKASQDSVNGLYKELLERLSKMSEIDFKI</sequence>
<feature type="compositionally biased region" description="Polar residues" evidence="2">
    <location>
        <begin position="55"/>
        <end position="64"/>
    </location>
</feature>
<dbReference type="EMBL" id="JAEEGA010000020">
    <property type="protein sequence ID" value="MBP1043908.1"/>
    <property type="molecule type" value="Genomic_DNA"/>
</dbReference>
<dbReference type="Proteomes" id="UP000674938">
    <property type="component" value="Unassembled WGS sequence"/>
</dbReference>
<keyword evidence="4" id="KW-1185">Reference proteome</keyword>
<feature type="coiled-coil region" evidence="1">
    <location>
        <begin position="83"/>
        <end position="182"/>
    </location>
</feature>
<protein>
    <submittedName>
        <fullName evidence="3">Uncharacterized protein</fullName>
    </submittedName>
</protein>
<evidence type="ECO:0000256" key="2">
    <source>
        <dbReference type="SAM" id="MobiDB-lite"/>
    </source>
</evidence>
<gene>
    <name evidence="3" type="ORF">I6N95_23035</name>
</gene>